<dbReference type="InterPro" id="IPR052345">
    <property type="entry name" value="Rad_response_metalloprotease"/>
</dbReference>
<proteinExistence type="predicted"/>
<dbReference type="PANTHER" id="PTHR43236">
    <property type="entry name" value="ANTITOXIN HIGA1"/>
    <property type="match status" value="1"/>
</dbReference>
<dbReference type="Pfam" id="PF08719">
    <property type="entry name" value="NADAR"/>
    <property type="match status" value="1"/>
</dbReference>
<gene>
    <name evidence="5" type="ORF">GCM10010916_28180</name>
</gene>
<comment type="catalytic activity">
    <reaction evidence="1">
        <text>5-amino-6-(5-phospho-D-ribosylamino)uracil + H2O = 5,6-diaminouracil + D-ribose 5-phosphate</text>
        <dbReference type="Rhea" id="RHEA:55020"/>
        <dbReference type="ChEBI" id="CHEBI:15377"/>
        <dbReference type="ChEBI" id="CHEBI:46252"/>
        <dbReference type="ChEBI" id="CHEBI:58453"/>
        <dbReference type="ChEBI" id="CHEBI:78346"/>
    </reaction>
</comment>
<dbReference type="Proteomes" id="UP000644756">
    <property type="component" value="Unassembled WGS sequence"/>
</dbReference>
<evidence type="ECO:0008006" key="7">
    <source>
        <dbReference type="Google" id="ProtNLM"/>
    </source>
</evidence>
<dbReference type="Gene3D" id="1.10.10.2910">
    <property type="match status" value="1"/>
</dbReference>
<reference evidence="5" key="2">
    <citation type="submission" date="2020-09" db="EMBL/GenBank/DDBJ databases">
        <authorList>
            <person name="Sun Q."/>
            <person name="Zhou Y."/>
        </authorList>
    </citation>
    <scope>NUCLEOTIDE SEQUENCE</scope>
    <source>
        <strain evidence="5">CGMCC 1.12987</strain>
    </source>
</reference>
<organism evidence="5 6">
    <name type="scientific">Paenibacillus abyssi</name>
    <dbReference type="NCBI Taxonomy" id="1340531"/>
    <lineage>
        <taxon>Bacteria</taxon>
        <taxon>Bacillati</taxon>
        <taxon>Bacillota</taxon>
        <taxon>Bacilli</taxon>
        <taxon>Bacillales</taxon>
        <taxon>Paenibacillaceae</taxon>
        <taxon>Paenibacillus</taxon>
    </lineage>
</organism>
<dbReference type="SUPFAM" id="SSF143990">
    <property type="entry name" value="YbiA-like"/>
    <property type="match status" value="1"/>
</dbReference>
<dbReference type="RefSeq" id="WP_188531706.1">
    <property type="nucleotide sequence ID" value="NZ_BMGR01000009.1"/>
</dbReference>
<comment type="caution">
    <text evidence="5">The sequence shown here is derived from an EMBL/GenBank/DDBJ whole genome shotgun (WGS) entry which is preliminary data.</text>
</comment>
<dbReference type="EMBL" id="BMGR01000009">
    <property type="protein sequence ID" value="GGG09658.1"/>
    <property type="molecule type" value="Genomic_DNA"/>
</dbReference>
<dbReference type="Gene3D" id="1.10.357.40">
    <property type="entry name" value="YbiA-like"/>
    <property type="match status" value="1"/>
</dbReference>
<comment type="catalytic activity">
    <reaction evidence="2">
        <text>2,5-diamino-6-hydroxy-4-(5-phosphoribosylamino)-pyrimidine + H2O = 2,5,6-triamino-4-hydroxypyrimidine + D-ribose 5-phosphate</text>
        <dbReference type="Rhea" id="RHEA:23436"/>
        <dbReference type="ChEBI" id="CHEBI:15377"/>
        <dbReference type="ChEBI" id="CHEBI:58614"/>
        <dbReference type="ChEBI" id="CHEBI:78346"/>
        <dbReference type="ChEBI" id="CHEBI:137796"/>
    </reaction>
</comment>
<protein>
    <recommendedName>
        <fullName evidence="7">Riboflavin biosynthesis intermediates N-glycosidase</fullName>
    </recommendedName>
</protein>
<dbReference type="Pfam" id="PF06114">
    <property type="entry name" value="Peptidase_M78"/>
    <property type="match status" value="1"/>
</dbReference>
<evidence type="ECO:0000256" key="1">
    <source>
        <dbReference type="ARBA" id="ARBA00000022"/>
    </source>
</evidence>
<dbReference type="CDD" id="cd15457">
    <property type="entry name" value="NADAR"/>
    <property type="match status" value="1"/>
</dbReference>
<accession>A0A917FWH4</accession>
<reference evidence="5" key="1">
    <citation type="journal article" date="2014" name="Int. J. Syst. Evol. Microbiol.">
        <title>Complete genome sequence of Corynebacterium casei LMG S-19264T (=DSM 44701T), isolated from a smear-ripened cheese.</title>
        <authorList>
            <consortium name="US DOE Joint Genome Institute (JGI-PGF)"/>
            <person name="Walter F."/>
            <person name="Albersmeier A."/>
            <person name="Kalinowski J."/>
            <person name="Ruckert C."/>
        </authorList>
    </citation>
    <scope>NUCLEOTIDE SEQUENCE</scope>
    <source>
        <strain evidence="5">CGMCC 1.12987</strain>
    </source>
</reference>
<feature type="domain" description="NADAR" evidence="4">
    <location>
        <begin position="14"/>
        <end position="159"/>
    </location>
</feature>
<evidence type="ECO:0000259" key="3">
    <source>
        <dbReference type="Pfam" id="PF06114"/>
    </source>
</evidence>
<sequence>MQERVYSRRNAIVFKKTTEQFGGLSNMAPGYPITINGTKILTSEALYQCCRFPHMADVQKMIINERSPMTAKMKSKPYRKNSRENWDNIRIQVMRWCLRVKLFQNWEKFSSLLRETKNLPIVEESNRDPFWGAKPDQDGESLRGINCLGRLLMELREELPLYEQGKCNLNPPKIADFRLLNREIGSIELIRYNHVHVPAPLHLDQPEPTQLSLFNENNNVKNDLENERTHKFEDILNIVKELLNDNKNATIDMIDYFMLEKTDKNYIADIKDSIIDLSSEAASDANYFYESLLEGVSNLKLKSSTKYLFTRILLESKRIDKQKLNQRLAYASMITPNPLGRYYHTIVKKSYIKQDYLHFYKSMFKTVARSSSYSKLHGQKLLDDHLEIILDAYHDSPHSLIKEFEDKPVRFVIKELINKIGETFPNDPFKVCEKLKVNLIHVDLPSSLDGLTLKNTEANRGLIVLNNMFKGTKKEQFTLAHELAHYLLHTFSKDELILPNNGLYANISNHNSWEKEANQFAELLLIPENSSGEKRLRDLTPNFLPQISLLSDEWNISNAVIMSRLIKTTDYPAQLLMYKENELIYNEHSRYWGDFNEYEEKDISEETFDVSSEVTYKLMYIK</sequence>
<evidence type="ECO:0000313" key="5">
    <source>
        <dbReference type="EMBL" id="GGG09658.1"/>
    </source>
</evidence>
<evidence type="ECO:0000256" key="2">
    <source>
        <dbReference type="ARBA" id="ARBA00000751"/>
    </source>
</evidence>
<feature type="domain" description="IrrE N-terminal-like" evidence="3">
    <location>
        <begin position="432"/>
        <end position="529"/>
    </location>
</feature>
<dbReference type="InterPro" id="IPR037238">
    <property type="entry name" value="YbiA-like_sf"/>
</dbReference>
<dbReference type="PANTHER" id="PTHR43236:SF1">
    <property type="entry name" value="BLL7220 PROTEIN"/>
    <property type="match status" value="1"/>
</dbReference>
<dbReference type="NCBIfam" id="TIGR02464">
    <property type="entry name" value="ribofla_fusion"/>
    <property type="match status" value="1"/>
</dbReference>
<evidence type="ECO:0000259" key="4">
    <source>
        <dbReference type="Pfam" id="PF08719"/>
    </source>
</evidence>
<keyword evidence="6" id="KW-1185">Reference proteome</keyword>
<name>A0A917FWH4_9BACL</name>
<dbReference type="AlphaFoldDB" id="A0A917FWH4"/>
<evidence type="ECO:0000313" key="6">
    <source>
        <dbReference type="Proteomes" id="UP000644756"/>
    </source>
</evidence>
<dbReference type="InterPro" id="IPR012816">
    <property type="entry name" value="NADAR"/>
</dbReference>
<dbReference type="InterPro" id="IPR010359">
    <property type="entry name" value="IrrE_HExxH"/>
</dbReference>